<dbReference type="OrthoDB" id="5848788at2759"/>
<keyword evidence="10" id="KW-0675">Receptor</keyword>
<keyword evidence="8" id="KW-0969">Cilium</keyword>
<evidence type="ECO:0000256" key="9">
    <source>
        <dbReference type="ARBA" id="ARBA00023136"/>
    </source>
</evidence>
<evidence type="ECO:0000256" key="10">
    <source>
        <dbReference type="ARBA" id="ARBA00023170"/>
    </source>
</evidence>
<evidence type="ECO:0000256" key="3">
    <source>
        <dbReference type="ARBA" id="ARBA00022500"/>
    </source>
</evidence>
<feature type="transmembrane region" description="Helical" evidence="19">
    <location>
        <begin position="308"/>
        <end position="335"/>
    </location>
</feature>
<evidence type="ECO:0000256" key="5">
    <source>
        <dbReference type="ARBA" id="ARBA00022692"/>
    </source>
</evidence>
<comment type="subcellular location">
    <subcellularLocation>
        <location evidence="1">Cell projection</location>
        <location evidence="1">Cilium membrane</location>
        <topology evidence="1">Multi-pass membrane protein</topology>
    </subcellularLocation>
</comment>
<dbReference type="Pfam" id="PF10326">
    <property type="entry name" value="7TM_GPCR_Str"/>
    <property type="match status" value="2"/>
</dbReference>
<dbReference type="InterPro" id="IPR019428">
    <property type="entry name" value="7TM_GPCR_serpentine_rcpt_Str"/>
</dbReference>
<evidence type="ECO:0000256" key="12">
    <source>
        <dbReference type="ARBA" id="ARBA00023273"/>
    </source>
</evidence>
<evidence type="ECO:0000256" key="6">
    <source>
        <dbReference type="ARBA" id="ARBA00022725"/>
    </source>
</evidence>
<evidence type="ECO:0000256" key="13">
    <source>
        <dbReference type="ARBA" id="ARBA00054965"/>
    </source>
</evidence>
<keyword evidence="2" id="KW-1003">Cell membrane</keyword>
<evidence type="ECO:0000313" key="20">
    <source>
        <dbReference type="EMBL" id="EGT51531.1"/>
    </source>
</evidence>
<evidence type="ECO:0000256" key="7">
    <source>
        <dbReference type="ARBA" id="ARBA00022989"/>
    </source>
</evidence>
<keyword evidence="9 19" id="KW-0472">Membrane</keyword>
<comment type="function">
    <text evidence="13">An odorant receptor which affects chemotaxis to the volatile odorant diacetyl. Specifies AWA neuronal cell fate via the odr-7 pathway.</text>
</comment>
<comment type="similarity">
    <text evidence="14">Belongs to the nematode receptor-like protein str family.</text>
</comment>
<evidence type="ECO:0000256" key="17">
    <source>
        <dbReference type="ARBA" id="ARBA00078653"/>
    </source>
</evidence>
<dbReference type="GO" id="GO:0006935">
    <property type="term" value="P:chemotaxis"/>
    <property type="evidence" value="ECO:0007669"/>
    <property type="project" value="UniProtKB-KW"/>
</dbReference>
<keyword evidence="6" id="KW-0552">Olfaction</keyword>
<evidence type="ECO:0000256" key="18">
    <source>
        <dbReference type="ARBA" id="ARBA00082489"/>
    </source>
</evidence>
<evidence type="ECO:0000256" key="11">
    <source>
        <dbReference type="ARBA" id="ARBA00023180"/>
    </source>
</evidence>
<evidence type="ECO:0000256" key="1">
    <source>
        <dbReference type="ARBA" id="ARBA00004272"/>
    </source>
</evidence>
<keyword evidence="3" id="KW-0145">Chemotaxis</keyword>
<evidence type="ECO:0000256" key="19">
    <source>
        <dbReference type="SAM" id="Phobius"/>
    </source>
</evidence>
<dbReference type="Proteomes" id="UP000008068">
    <property type="component" value="Unassembled WGS sequence"/>
</dbReference>
<organism evidence="21">
    <name type="scientific">Caenorhabditis brenneri</name>
    <name type="common">Nematode worm</name>
    <dbReference type="NCBI Taxonomy" id="135651"/>
    <lineage>
        <taxon>Eukaryota</taxon>
        <taxon>Metazoa</taxon>
        <taxon>Ecdysozoa</taxon>
        <taxon>Nematoda</taxon>
        <taxon>Chromadorea</taxon>
        <taxon>Rhabditida</taxon>
        <taxon>Rhabditina</taxon>
        <taxon>Rhabditomorpha</taxon>
        <taxon>Rhabditoidea</taxon>
        <taxon>Rhabditidae</taxon>
        <taxon>Peloderinae</taxon>
        <taxon>Caenorhabditis</taxon>
    </lineage>
</organism>
<feature type="transmembrane region" description="Helical" evidence="19">
    <location>
        <begin position="12"/>
        <end position="34"/>
    </location>
</feature>
<dbReference type="PANTHER" id="PTHR22943:SF64">
    <property type="entry name" value="SEVEN TM RECEPTOR"/>
    <property type="match status" value="1"/>
</dbReference>
<dbReference type="InParanoid" id="G0PD70"/>
<name>G0PD70_CAEBE</name>
<protein>
    <recommendedName>
        <fullName evidence="16">Serpentine receptor class r-10</fullName>
    </recommendedName>
    <alternativeName>
        <fullName evidence="17">Odorant response abnormal protein 10</fullName>
    </alternativeName>
    <alternativeName>
        <fullName evidence="18">Olfactory receptor 10</fullName>
    </alternativeName>
</protein>
<dbReference type="GO" id="GO:0060170">
    <property type="term" value="C:ciliary membrane"/>
    <property type="evidence" value="ECO:0007669"/>
    <property type="project" value="UniProtKB-SubCell"/>
</dbReference>
<evidence type="ECO:0000256" key="4">
    <source>
        <dbReference type="ARBA" id="ARBA00022606"/>
    </source>
</evidence>
<keyword evidence="7 19" id="KW-1133">Transmembrane helix</keyword>
<comment type="subunit">
    <text evidence="15">Interacts with odr-4.</text>
</comment>
<evidence type="ECO:0000256" key="2">
    <source>
        <dbReference type="ARBA" id="ARBA00022475"/>
    </source>
</evidence>
<evidence type="ECO:0000256" key="16">
    <source>
        <dbReference type="ARBA" id="ARBA00067967"/>
    </source>
</evidence>
<feature type="transmembrane region" description="Helical" evidence="19">
    <location>
        <begin position="88"/>
        <end position="114"/>
    </location>
</feature>
<dbReference type="SUPFAM" id="SSF81321">
    <property type="entry name" value="Family A G protein-coupled receptor-like"/>
    <property type="match status" value="1"/>
</dbReference>
<keyword evidence="12" id="KW-0966">Cell projection</keyword>
<dbReference type="STRING" id="135651.G0PD70"/>
<keyword evidence="11" id="KW-0325">Glycoprotein</keyword>
<evidence type="ECO:0000256" key="15">
    <source>
        <dbReference type="ARBA" id="ARBA00064300"/>
    </source>
</evidence>
<sequence length="369" mass="42674">MSPETFSNLKITIQYFSVILSIFVNLLSIYLIVTKSPKIMGTYRHLMIYFCCCSMVFSILDVIVQPNIQTYNSAFFMVVDVKNRHLTPWIAEVFIGLLCGFIGVTVYGIAIHFVYRLFALERQGRLRYFNTQYLAFWFSIPLLAGTIWFIVTRTAFPRNAPTTEYIRNTVKQFFNLDMEDCVYGAAAFYPLDENGVKFISWRSFIGFSCYLTLLSISFLVILICGAKIVLFTNHSFYLLIKELAYYLMKTLYNNVKNLLEHGESEFARNLQMQLYKALIAQTVIPVFFFLSHSALFPFLPIFEIDCQFISAPITLILAVYPAIDPIPTLLFVDYYRVAIFDIFKMCRWKSARVEGTSDESTSRGYHNTA</sequence>
<reference evidence="21" key="1">
    <citation type="submission" date="2011-07" db="EMBL/GenBank/DDBJ databases">
        <authorList>
            <consortium name="Caenorhabditis brenneri Sequencing and Analysis Consortium"/>
            <person name="Wilson R.K."/>
        </authorList>
    </citation>
    <scope>NUCLEOTIDE SEQUENCE [LARGE SCALE GENOMIC DNA]</scope>
    <source>
        <strain evidence="21">PB2801</strain>
    </source>
</reference>
<dbReference type="FunCoup" id="G0PD70">
    <property type="interactions" value="386"/>
</dbReference>
<evidence type="ECO:0000256" key="14">
    <source>
        <dbReference type="ARBA" id="ARBA00061678"/>
    </source>
</evidence>
<gene>
    <name evidence="20" type="ORF">CAEBREN_31416</name>
</gene>
<proteinExistence type="inferred from homology"/>
<feature type="transmembrane region" description="Helical" evidence="19">
    <location>
        <begin position="204"/>
        <end position="231"/>
    </location>
</feature>
<dbReference type="GO" id="GO:0038022">
    <property type="term" value="F:G protein-coupled olfactory receptor activity"/>
    <property type="evidence" value="ECO:0007669"/>
    <property type="project" value="TreeGrafter"/>
</dbReference>
<dbReference type="PANTHER" id="PTHR22943">
    <property type="entry name" value="7-TRANSMEMBRANE DOMAIN RECEPTOR C.ELEGANS"/>
    <property type="match status" value="1"/>
</dbReference>
<dbReference type="eggNOG" id="ENOG502R148">
    <property type="taxonomic scope" value="Eukaryota"/>
</dbReference>
<keyword evidence="4" id="KW-0716">Sensory transduction</keyword>
<keyword evidence="5 19" id="KW-0812">Transmembrane</keyword>
<keyword evidence="21" id="KW-1185">Reference proteome</keyword>
<evidence type="ECO:0000256" key="8">
    <source>
        <dbReference type="ARBA" id="ARBA00023069"/>
    </source>
</evidence>
<feature type="transmembrane region" description="Helical" evidence="19">
    <location>
        <begin position="46"/>
        <end position="68"/>
    </location>
</feature>
<feature type="transmembrane region" description="Helical" evidence="19">
    <location>
        <begin position="134"/>
        <end position="151"/>
    </location>
</feature>
<dbReference type="GO" id="GO:0042048">
    <property type="term" value="P:olfactory behavior"/>
    <property type="evidence" value="ECO:0007669"/>
    <property type="project" value="TreeGrafter"/>
</dbReference>
<evidence type="ECO:0000313" key="21">
    <source>
        <dbReference type="Proteomes" id="UP000008068"/>
    </source>
</evidence>
<dbReference type="EMBL" id="GL380265">
    <property type="protein sequence ID" value="EGT51531.1"/>
    <property type="molecule type" value="Genomic_DNA"/>
</dbReference>
<dbReference type="FunFam" id="1.20.1070.10:FF:000128">
    <property type="entry name" value="Seven TM Receptor"/>
    <property type="match status" value="1"/>
</dbReference>
<accession>G0PD70</accession>
<dbReference type="AlphaFoldDB" id="G0PD70"/>
<feature type="transmembrane region" description="Helical" evidence="19">
    <location>
        <begin position="278"/>
        <end position="302"/>
    </location>
</feature>
<dbReference type="HOGENOM" id="CLU_036335_2_0_1"/>